<feature type="region of interest" description="Disordered" evidence="1">
    <location>
        <begin position="360"/>
        <end position="383"/>
    </location>
</feature>
<feature type="compositionally biased region" description="Polar residues" evidence="1">
    <location>
        <begin position="476"/>
        <end position="490"/>
    </location>
</feature>
<gene>
    <name evidence="2" type="ORF">TWF694_003876</name>
</gene>
<organism evidence="2 3">
    <name type="scientific">Orbilia ellipsospora</name>
    <dbReference type="NCBI Taxonomy" id="2528407"/>
    <lineage>
        <taxon>Eukaryota</taxon>
        <taxon>Fungi</taxon>
        <taxon>Dikarya</taxon>
        <taxon>Ascomycota</taxon>
        <taxon>Pezizomycotina</taxon>
        <taxon>Orbiliomycetes</taxon>
        <taxon>Orbiliales</taxon>
        <taxon>Orbiliaceae</taxon>
        <taxon>Orbilia</taxon>
    </lineage>
</organism>
<keyword evidence="3" id="KW-1185">Reference proteome</keyword>
<evidence type="ECO:0000256" key="1">
    <source>
        <dbReference type="SAM" id="MobiDB-lite"/>
    </source>
</evidence>
<proteinExistence type="predicted"/>
<name>A0AAV9X223_9PEZI</name>
<feature type="compositionally biased region" description="Low complexity" evidence="1">
    <location>
        <begin position="759"/>
        <end position="771"/>
    </location>
</feature>
<evidence type="ECO:0000313" key="2">
    <source>
        <dbReference type="EMBL" id="KAK6530534.1"/>
    </source>
</evidence>
<feature type="compositionally biased region" description="Polar residues" evidence="1">
    <location>
        <begin position="505"/>
        <end position="522"/>
    </location>
</feature>
<dbReference type="EMBL" id="JAVHJO010000013">
    <property type="protein sequence ID" value="KAK6530534.1"/>
    <property type="molecule type" value="Genomic_DNA"/>
</dbReference>
<sequence length="936" mass="106492">MASEFLFVLIEETRQLYALCFFDTYPLSTLDLLKRGLLDLLDGLRELQSSALVGGIRPCIISKGLSGFLTHLRGVLSPWIEDTKKSILALPSTEQDTLWTSRLPGLQLAEQQLDMLLFLLDSARSTCRESQKNHASNISYRDSTRHSELDDAIAQFFDGYRSYDPTSLQADSSIIFEQQESLPSASSRRKIGQAIQFRLEVQIEDIEQSRKPLERGFVDKTIKETVYWIQQCSKAFDACHKELLASASQVSQALQKQTAEAYLDTIKAAKLLSHSPLKQQQGLSLLALLKLEKAVLRIINRFRQEIFPIPNYKILNDLKVQLSIPTSSAGSQPGSLPARSTSPSVMEWPHSETLLDEYLPELIQPPPPPSSENRSRFRETSSMPSRNVMPVFALVHHAEINPLSNRNETHTADISYLSRAQEHVLPQSPRLSSRKAFQAKIGLGVTRKPLPGRKNTNYESAEDYEGASKQPRVERSGNQPYHANPNNSGAYSGKGTWTHDDDGESQTVASTDFMSRSEQSQYPEPRRDLEGYQLGQRREARHLRQDFPGEDFVGQLSWLQSTEGQGRSRYYRPIEKIERLDFEEELFNFNIPDGDDDSRRGAYFYSGIFCQLWTPDMAFNSYVPCKLRIFRSNLDKGLRICTERDSSEQMTEHKLDKHSELVPEYASRDRDTQWLELYFRNRGNQIGFKYRFQHSSGAPSILHGFQGAILGLLFEEEYPVVSLRINRGSKDDIVLNNPRLQFWSNQEADLIHPEEQHSSSDSNTQPSSSESYTDASSITDPQKIESMGEIYKAEKNVECTRLLVLTKAPNPTIYLFFVDNRVVLAPPSKKSARSLELLPNKTQGIKTLRFCDLGPGIPISSANLEHGNQDESHFGWCGGLQVEFYKPGDRAQFIDTFKDLKSLCLERLEQIHKRRNFQRDPKAAVKVHLLRPLKRL</sequence>
<feature type="region of interest" description="Disordered" evidence="1">
    <location>
        <begin position="444"/>
        <end position="531"/>
    </location>
</feature>
<feature type="region of interest" description="Disordered" evidence="1">
    <location>
        <begin position="753"/>
        <end position="779"/>
    </location>
</feature>
<evidence type="ECO:0008006" key="4">
    <source>
        <dbReference type="Google" id="ProtNLM"/>
    </source>
</evidence>
<protein>
    <recommendedName>
        <fullName evidence="4">DH domain-containing protein</fullName>
    </recommendedName>
</protein>
<comment type="caution">
    <text evidence="2">The sequence shown here is derived from an EMBL/GenBank/DDBJ whole genome shotgun (WGS) entry which is preliminary data.</text>
</comment>
<accession>A0AAV9X223</accession>
<dbReference type="AlphaFoldDB" id="A0AAV9X223"/>
<reference evidence="2 3" key="1">
    <citation type="submission" date="2019-10" db="EMBL/GenBank/DDBJ databases">
        <authorList>
            <person name="Palmer J.M."/>
        </authorList>
    </citation>
    <scope>NUCLEOTIDE SEQUENCE [LARGE SCALE GENOMIC DNA]</scope>
    <source>
        <strain evidence="2 3">TWF694</strain>
    </source>
</reference>
<evidence type="ECO:0000313" key="3">
    <source>
        <dbReference type="Proteomes" id="UP001365542"/>
    </source>
</evidence>
<feature type="region of interest" description="Disordered" evidence="1">
    <location>
        <begin position="326"/>
        <end position="347"/>
    </location>
</feature>
<dbReference type="Proteomes" id="UP001365542">
    <property type="component" value="Unassembled WGS sequence"/>
</dbReference>
<feature type="compositionally biased region" description="Polar residues" evidence="1">
    <location>
        <begin position="326"/>
        <end position="344"/>
    </location>
</feature>